<dbReference type="PANTHER" id="PTHR34136">
    <property type="match status" value="1"/>
</dbReference>
<gene>
    <name evidence="4" type="ORF">RB548_01600</name>
</gene>
<proteinExistence type="predicted"/>
<name>A0ABZ2BCS2_9HYPH</name>
<keyword evidence="1 4" id="KW-0328">Glycosyltransferase</keyword>
<feature type="region of interest" description="Disordered" evidence="3">
    <location>
        <begin position="210"/>
        <end position="232"/>
    </location>
</feature>
<dbReference type="GO" id="GO:0016757">
    <property type="term" value="F:glycosyltransferase activity"/>
    <property type="evidence" value="ECO:0007669"/>
    <property type="project" value="UniProtKB-KW"/>
</dbReference>
<sequence>MFPIPVFSLNAVSRIAAITSKRIAAGAPPRDFGWADALAFADTVVSRPTWHAIVTERMFPTNRDAMAFVPALLTYIEKPMRVALIGSHRHIAEHAAEDFRRHAPWHQFIAAGGFSGEANALDKVRALEPDILLVAVESSKQEKWVDRYIAPEHGRLVITVGDFATREFSRTPALHRSLERLYRRLAEAGRRRTYHAFRWRPMERGRDLAKAYGPPTHFEPHAYRGGRGISRE</sequence>
<evidence type="ECO:0000313" key="5">
    <source>
        <dbReference type="Proteomes" id="UP001432360"/>
    </source>
</evidence>
<dbReference type="PANTHER" id="PTHR34136:SF1">
    <property type="entry name" value="UDP-N-ACETYL-D-MANNOSAMINURONIC ACID TRANSFERASE"/>
    <property type="match status" value="1"/>
</dbReference>
<dbReference type="EC" id="2.4.1.-" evidence="4"/>
<reference evidence="4" key="1">
    <citation type="submission" date="2023-08" db="EMBL/GenBank/DDBJ databases">
        <title>Complete genome sequence of Sinorhizobium chiapanecum ITTG S70 isolated from Acaciella angustissima nodules in Chiapas-Mexico.</title>
        <authorList>
            <person name="Rincon-Rosales R."/>
            <person name="Rogel M.A."/>
            <person name="Rincon-Medina C.I."/>
            <person name="Guerrero G."/>
            <person name="Manzano-Gomez L.A."/>
            <person name="Lopez-Lopez A."/>
            <person name="Rincon Molina F.A."/>
            <person name="Martinez-Romero E."/>
        </authorList>
    </citation>
    <scope>NUCLEOTIDE SEQUENCE</scope>
    <source>
        <strain evidence="4">ITTG S70</strain>
    </source>
</reference>
<keyword evidence="2 4" id="KW-0808">Transferase</keyword>
<keyword evidence="5" id="KW-1185">Reference proteome</keyword>
<accession>A0ABZ2BCS2</accession>
<evidence type="ECO:0000256" key="3">
    <source>
        <dbReference type="SAM" id="MobiDB-lite"/>
    </source>
</evidence>
<dbReference type="RefSeq" id="WP_331373319.1">
    <property type="nucleotide sequence ID" value="NZ_CP133148.1"/>
</dbReference>
<evidence type="ECO:0000256" key="1">
    <source>
        <dbReference type="ARBA" id="ARBA00022676"/>
    </source>
</evidence>
<dbReference type="EMBL" id="CP133148">
    <property type="protein sequence ID" value="WVT04136.1"/>
    <property type="molecule type" value="Genomic_DNA"/>
</dbReference>
<dbReference type="Proteomes" id="UP001432360">
    <property type="component" value="Chromosome"/>
</dbReference>
<protein>
    <submittedName>
        <fullName evidence="4">WecB/TagA/CpsF family glycosyltransferase</fullName>
        <ecNumber evidence="4">2.4.1.-</ecNumber>
    </submittedName>
</protein>
<evidence type="ECO:0000256" key="2">
    <source>
        <dbReference type="ARBA" id="ARBA00022679"/>
    </source>
</evidence>
<evidence type="ECO:0000313" key="4">
    <source>
        <dbReference type="EMBL" id="WVT04136.1"/>
    </source>
</evidence>
<dbReference type="InterPro" id="IPR004629">
    <property type="entry name" value="WecG_TagA_CpsF"/>
</dbReference>
<dbReference type="Pfam" id="PF03808">
    <property type="entry name" value="Glyco_tran_WecG"/>
    <property type="match status" value="1"/>
</dbReference>
<organism evidence="4 5">
    <name type="scientific">Sinorhizobium chiapasense</name>
    <dbReference type="NCBI Taxonomy" id="501572"/>
    <lineage>
        <taxon>Bacteria</taxon>
        <taxon>Pseudomonadati</taxon>
        <taxon>Pseudomonadota</taxon>
        <taxon>Alphaproteobacteria</taxon>
        <taxon>Hyphomicrobiales</taxon>
        <taxon>Rhizobiaceae</taxon>
        <taxon>Sinorhizobium/Ensifer group</taxon>
        <taxon>Sinorhizobium</taxon>
    </lineage>
</organism>